<protein>
    <submittedName>
        <fullName evidence="1 2">Uncharacterized protein</fullName>
    </submittedName>
</protein>
<proteinExistence type="predicted"/>
<dbReference type="Gramene" id="Pp3c2_31241V3.1">
    <property type="protein sequence ID" value="PAC:32932885.CDS.1"/>
    <property type="gene ID" value="Pp3c2_31241"/>
</dbReference>
<dbReference type="EnsemblPlants" id="Pp3c2_31241V3.1">
    <property type="protein sequence ID" value="PAC:32932885.CDS.1"/>
    <property type="gene ID" value="Pp3c2_31241"/>
</dbReference>
<evidence type="ECO:0000313" key="2">
    <source>
        <dbReference type="EnsemblPlants" id="PAC:32932885.CDS.1"/>
    </source>
</evidence>
<evidence type="ECO:0000313" key="3">
    <source>
        <dbReference type="Proteomes" id="UP000006727"/>
    </source>
</evidence>
<dbReference type="EMBL" id="ABEU02000002">
    <property type="protein sequence ID" value="PNR60682.1"/>
    <property type="molecule type" value="Genomic_DNA"/>
</dbReference>
<dbReference type="AlphaFoldDB" id="A0A2K1L3T3"/>
<reference evidence="2" key="3">
    <citation type="submission" date="2020-12" db="UniProtKB">
        <authorList>
            <consortium name="EnsemblPlants"/>
        </authorList>
    </citation>
    <scope>IDENTIFICATION</scope>
</reference>
<sequence>MHPAPSNFINTLLIKYSLGRHTWLQRSDLITEPLRTESCPQGAHEAWNQIADRRAAGPRGSSSHIPVIVAAGRSSVSHVRARSW</sequence>
<organism evidence="1">
    <name type="scientific">Physcomitrium patens</name>
    <name type="common">Spreading-leaved earth moss</name>
    <name type="synonym">Physcomitrella patens</name>
    <dbReference type="NCBI Taxonomy" id="3218"/>
    <lineage>
        <taxon>Eukaryota</taxon>
        <taxon>Viridiplantae</taxon>
        <taxon>Streptophyta</taxon>
        <taxon>Embryophyta</taxon>
        <taxon>Bryophyta</taxon>
        <taxon>Bryophytina</taxon>
        <taxon>Bryopsida</taxon>
        <taxon>Funariidae</taxon>
        <taxon>Funariales</taxon>
        <taxon>Funariaceae</taxon>
        <taxon>Physcomitrium</taxon>
    </lineage>
</organism>
<dbReference type="Proteomes" id="UP000006727">
    <property type="component" value="Chromosome 2"/>
</dbReference>
<name>A0A2K1L3T3_PHYPA</name>
<dbReference type="InParanoid" id="A0A2K1L3T3"/>
<reference evidence="1 3" key="1">
    <citation type="journal article" date="2008" name="Science">
        <title>The Physcomitrella genome reveals evolutionary insights into the conquest of land by plants.</title>
        <authorList>
            <person name="Rensing S."/>
            <person name="Lang D."/>
            <person name="Zimmer A."/>
            <person name="Terry A."/>
            <person name="Salamov A."/>
            <person name="Shapiro H."/>
            <person name="Nishiyama T."/>
            <person name="Perroud P.-F."/>
            <person name="Lindquist E."/>
            <person name="Kamisugi Y."/>
            <person name="Tanahashi T."/>
            <person name="Sakakibara K."/>
            <person name="Fujita T."/>
            <person name="Oishi K."/>
            <person name="Shin-I T."/>
            <person name="Kuroki Y."/>
            <person name="Toyoda A."/>
            <person name="Suzuki Y."/>
            <person name="Hashimoto A."/>
            <person name="Yamaguchi K."/>
            <person name="Sugano A."/>
            <person name="Kohara Y."/>
            <person name="Fujiyama A."/>
            <person name="Anterola A."/>
            <person name="Aoki S."/>
            <person name="Ashton N."/>
            <person name="Barbazuk W.B."/>
            <person name="Barker E."/>
            <person name="Bennetzen J."/>
            <person name="Bezanilla M."/>
            <person name="Blankenship R."/>
            <person name="Cho S.H."/>
            <person name="Dutcher S."/>
            <person name="Estelle M."/>
            <person name="Fawcett J.A."/>
            <person name="Gundlach H."/>
            <person name="Hanada K."/>
            <person name="Heyl A."/>
            <person name="Hicks K.A."/>
            <person name="Hugh J."/>
            <person name="Lohr M."/>
            <person name="Mayer K."/>
            <person name="Melkozernov A."/>
            <person name="Murata T."/>
            <person name="Nelson D."/>
            <person name="Pils B."/>
            <person name="Prigge M."/>
            <person name="Reiss B."/>
            <person name="Renner T."/>
            <person name="Rombauts S."/>
            <person name="Rushton P."/>
            <person name="Sanderfoot A."/>
            <person name="Schween G."/>
            <person name="Shiu S.-H."/>
            <person name="Stueber K."/>
            <person name="Theodoulou F.L."/>
            <person name="Tu H."/>
            <person name="Van de Peer Y."/>
            <person name="Verrier P.J."/>
            <person name="Waters E."/>
            <person name="Wood A."/>
            <person name="Yang L."/>
            <person name="Cove D."/>
            <person name="Cuming A."/>
            <person name="Hasebe M."/>
            <person name="Lucas S."/>
            <person name="Mishler D.B."/>
            <person name="Reski R."/>
            <person name="Grigoriev I."/>
            <person name="Quatrano R.S."/>
            <person name="Boore J.L."/>
        </authorList>
    </citation>
    <scope>NUCLEOTIDE SEQUENCE [LARGE SCALE GENOMIC DNA]</scope>
    <source>
        <strain evidence="2 3">cv. Gransden 2004</strain>
    </source>
</reference>
<reference evidence="1 3" key="2">
    <citation type="journal article" date="2018" name="Plant J.">
        <title>The Physcomitrella patens chromosome-scale assembly reveals moss genome structure and evolution.</title>
        <authorList>
            <person name="Lang D."/>
            <person name="Ullrich K.K."/>
            <person name="Murat F."/>
            <person name="Fuchs J."/>
            <person name="Jenkins J."/>
            <person name="Haas F.B."/>
            <person name="Piednoel M."/>
            <person name="Gundlach H."/>
            <person name="Van Bel M."/>
            <person name="Meyberg R."/>
            <person name="Vives C."/>
            <person name="Morata J."/>
            <person name="Symeonidi A."/>
            <person name="Hiss M."/>
            <person name="Muchero W."/>
            <person name="Kamisugi Y."/>
            <person name="Saleh O."/>
            <person name="Blanc G."/>
            <person name="Decker E.L."/>
            <person name="van Gessel N."/>
            <person name="Grimwood J."/>
            <person name="Hayes R.D."/>
            <person name="Graham S.W."/>
            <person name="Gunter L.E."/>
            <person name="McDaniel S.F."/>
            <person name="Hoernstein S.N.W."/>
            <person name="Larsson A."/>
            <person name="Li F.W."/>
            <person name="Perroud P.F."/>
            <person name="Phillips J."/>
            <person name="Ranjan P."/>
            <person name="Rokshar D.S."/>
            <person name="Rothfels C.J."/>
            <person name="Schneider L."/>
            <person name="Shu S."/>
            <person name="Stevenson D.W."/>
            <person name="Thummler F."/>
            <person name="Tillich M."/>
            <person name="Villarreal Aguilar J.C."/>
            <person name="Widiez T."/>
            <person name="Wong G.K."/>
            <person name="Wymore A."/>
            <person name="Zhang Y."/>
            <person name="Zimmer A.D."/>
            <person name="Quatrano R.S."/>
            <person name="Mayer K.F.X."/>
            <person name="Goodstein D."/>
            <person name="Casacuberta J.M."/>
            <person name="Vandepoele K."/>
            <person name="Reski R."/>
            <person name="Cuming A.C."/>
            <person name="Tuskan G.A."/>
            <person name="Maumus F."/>
            <person name="Salse J."/>
            <person name="Schmutz J."/>
            <person name="Rensing S.A."/>
        </authorList>
    </citation>
    <scope>NUCLEOTIDE SEQUENCE [LARGE SCALE GENOMIC DNA]</scope>
    <source>
        <strain evidence="2 3">cv. Gransden 2004</strain>
    </source>
</reference>
<accession>A0A2K1L3T3</accession>
<gene>
    <name evidence="1" type="ORF">PHYPA_003475</name>
</gene>
<evidence type="ECO:0000313" key="1">
    <source>
        <dbReference type="EMBL" id="PNR60682.1"/>
    </source>
</evidence>
<keyword evidence="3" id="KW-1185">Reference proteome</keyword>